<dbReference type="Pfam" id="PF24181">
    <property type="entry name" value="TPR_TTI1_C"/>
    <property type="match status" value="1"/>
</dbReference>
<accession>S7S3D5</accession>
<dbReference type="InterPro" id="IPR016024">
    <property type="entry name" value="ARM-type_fold"/>
</dbReference>
<evidence type="ECO:0000313" key="5">
    <source>
        <dbReference type="Proteomes" id="UP000030669"/>
    </source>
</evidence>
<dbReference type="GO" id="GO:0005737">
    <property type="term" value="C:cytoplasm"/>
    <property type="evidence" value="ECO:0007669"/>
    <property type="project" value="TreeGrafter"/>
</dbReference>
<dbReference type="HOGENOM" id="CLU_004955_0_0_1"/>
<dbReference type="AlphaFoldDB" id="S7S3D5"/>
<dbReference type="GeneID" id="19298483"/>
<dbReference type="KEGG" id="gtr:GLOTRDRAFT_102141"/>
<dbReference type="Proteomes" id="UP000030669">
    <property type="component" value="Unassembled WGS sequence"/>
</dbReference>
<dbReference type="OMA" id="PHPKKPW"/>
<keyword evidence="5" id="KW-1185">Reference proteome</keyword>
<feature type="domain" description="TTI1 N-terminal TPR" evidence="2">
    <location>
        <begin position="16"/>
        <end position="157"/>
    </location>
</feature>
<dbReference type="Pfam" id="PF24173">
    <property type="entry name" value="TPR_TTI1_N"/>
    <property type="match status" value="2"/>
</dbReference>
<dbReference type="InterPro" id="IPR011989">
    <property type="entry name" value="ARM-like"/>
</dbReference>
<dbReference type="InterPro" id="IPR049362">
    <property type="entry name" value="TTI1_rpt"/>
</dbReference>
<evidence type="ECO:0000259" key="3">
    <source>
        <dbReference type="Pfam" id="PF24181"/>
    </source>
</evidence>
<protein>
    <recommendedName>
        <fullName evidence="6">ARM repeat-containing protein</fullName>
    </recommendedName>
</protein>
<dbReference type="PANTHER" id="PTHR18460:SF3">
    <property type="entry name" value="TELO2-INTERACTING PROTEIN 1 HOMOLOG"/>
    <property type="match status" value="1"/>
</dbReference>
<reference evidence="4 5" key="1">
    <citation type="journal article" date="2012" name="Science">
        <title>The Paleozoic origin of enzymatic lignin decomposition reconstructed from 31 fungal genomes.</title>
        <authorList>
            <person name="Floudas D."/>
            <person name="Binder M."/>
            <person name="Riley R."/>
            <person name="Barry K."/>
            <person name="Blanchette R.A."/>
            <person name="Henrissat B."/>
            <person name="Martinez A.T."/>
            <person name="Otillar R."/>
            <person name="Spatafora J.W."/>
            <person name="Yadav J.S."/>
            <person name="Aerts A."/>
            <person name="Benoit I."/>
            <person name="Boyd A."/>
            <person name="Carlson A."/>
            <person name="Copeland A."/>
            <person name="Coutinho P.M."/>
            <person name="de Vries R.P."/>
            <person name="Ferreira P."/>
            <person name="Findley K."/>
            <person name="Foster B."/>
            <person name="Gaskell J."/>
            <person name="Glotzer D."/>
            <person name="Gorecki P."/>
            <person name="Heitman J."/>
            <person name="Hesse C."/>
            <person name="Hori C."/>
            <person name="Igarashi K."/>
            <person name="Jurgens J.A."/>
            <person name="Kallen N."/>
            <person name="Kersten P."/>
            <person name="Kohler A."/>
            <person name="Kuees U."/>
            <person name="Kumar T.K.A."/>
            <person name="Kuo A."/>
            <person name="LaButti K."/>
            <person name="Larrondo L.F."/>
            <person name="Lindquist E."/>
            <person name="Ling A."/>
            <person name="Lombard V."/>
            <person name="Lucas S."/>
            <person name="Lundell T."/>
            <person name="Martin R."/>
            <person name="McLaughlin D.J."/>
            <person name="Morgenstern I."/>
            <person name="Morin E."/>
            <person name="Murat C."/>
            <person name="Nagy L.G."/>
            <person name="Nolan M."/>
            <person name="Ohm R.A."/>
            <person name="Patyshakuliyeva A."/>
            <person name="Rokas A."/>
            <person name="Ruiz-Duenas F.J."/>
            <person name="Sabat G."/>
            <person name="Salamov A."/>
            <person name="Samejima M."/>
            <person name="Schmutz J."/>
            <person name="Slot J.C."/>
            <person name="St John F."/>
            <person name="Stenlid J."/>
            <person name="Sun H."/>
            <person name="Sun S."/>
            <person name="Syed K."/>
            <person name="Tsang A."/>
            <person name="Wiebenga A."/>
            <person name="Young D."/>
            <person name="Pisabarro A."/>
            <person name="Eastwood D.C."/>
            <person name="Martin F."/>
            <person name="Cullen D."/>
            <person name="Grigoriev I.V."/>
            <person name="Hibbett D.S."/>
        </authorList>
    </citation>
    <scope>NUCLEOTIDE SEQUENCE [LARGE SCALE GENOMIC DNA]</scope>
    <source>
        <strain evidence="4 5">ATCC 11539</strain>
    </source>
</reference>
<evidence type="ECO:0000313" key="4">
    <source>
        <dbReference type="EMBL" id="EPQ60349.1"/>
    </source>
</evidence>
<sequence>MPAHATGEDEQRQAVFQKLKKICVPLLGNSSLTPSSIPNVFRLLVELLNTLDDIGASGFILTPSLISYVFFPISTILRRNPSREIPDQILEKILGILFFLSETWWWDCDIRTWEQVFLLSSAILTGMESKGKGRMRSDETKAAAIQCLLALLRERNGEERIKFRRPPDNERARLLEIQGHIQSAQFIPVLGQTLDSSLMTSTSEHLTLQRRSLQLLELLVRLYLPSGLAPSVLPGVVSTMCKVALGLATSKTSANGEIVAGALAVLRGIIIKAIGDDICVAEGAVRDINDLEDLLQTASDTTGQNSSQNLRLPYTTPRTDSWLRGTASQLHIAINSLTPLISHPNPVALRGLASFSAALVSATSLTLPQTQPLLLSMLLSLSLSDLDSVARLAEGLLVDSLSPSAKVHHALWRALMRMMSDHLAAIPRFLPTHSDAKVEHSARIIEAISRVSHTISGQSTPTGVGAGRGFSSVSSGISKLLGPTGGIEKWGWALLSVLEFLPPTIVIAECQGPQSLLENGPIGVVLTPFPAMTLRNISSRSTFTALERMLRSLGTACGDECLYTVEWFASVGLGGRTIRAVAALWCGSRLLEGVSGVELDRADSMDSISFSRSSRLQKLARILARNVSELWDEVEEGDTDDASNESQLRQDAVQDENMLIEYRKGLIPVSLGRQESNPIFRNAALRPSLHKAVCLQLIALTTGILQSRATPLFVHTLYPVLHSMVSTDAYLAETASVALNFITYSTSFASPSNLVLSNFDYILDAVSRRFTRRWLDMDAAKVLMLLIRLAGRDVVSRAGDVVEECFDRLDEFHGYEIVVEGLLEVLSEVIKVIAADEEAHASKSIEPDFQTSPHRGKERLDAFFTWFHHRHQPLGEDPTDYGPAPRRPWGKDDSTDAERPSAKSPDSTAQPPPTPTQALTKQIVSRSLYFLTHGVPSVRARILLLLSSAVPVLPESALLSSLHHAWPFVLNRLSDAEPYVVSAAAQLIEALTTHVGSFMSRRIWDDAWPRFRTMLNKLETADATNALARRGPNAIGTESAYTHSHRLYRALLRTMTAAIRGVRIEDAAVWDVIMSFRRFLANGAHNELQKCARDLYKAIGKNNEDAVWLVLSATSRTVDDSLGFMLEERWQIETNANIILTELLQDNSSLW</sequence>
<dbReference type="InterPro" id="IPR057566">
    <property type="entry name" value="TPR_TTI1_N"/>
</dbReference>
<evidence type="ECO:0000256" key="1">
    <source>
        <dbReference type="SAM" id="MobiDB-lite"/>
    </source>
</evidence>
<dbReference type="PANTHER" id="PTHR18460">
    <property type="entry name" value="TEL2 INTERACTING PROTEIN 1 TTI1 FAMILY MEMBER"/>
    <property type="match status" value="1"/>
</dbReference>
<evidence type="ECO:0008006" key="6">
    <source>
        <dbReference type="Google" id="ProtNLM"/>
    </source>
</evidence>
<evidence type="ECO:0000259" key="2">
    <source>
        <dbReference type="Pfam" id="PF24173"/>
    </source>
</evidence>
<dbReference type="eggNOG" id="KOG4524">
    <property type="taxonomic scope" value="Eukaryota"/>
</dbReference>
<dbReference type="RefSeq" id="XP_007860779.1">
    <property type="nucleotide sequence ID" value="XM_007862588.1"/>
</dbReference>
<proteinExistence type="predicted"/>
<dbReference type="Pfam" id="PF21547">
    <property type="entry name" value="TTI1"/>
    <property type="match status" value="1"/>
</dbReference>
<gene>
    <name evidence="4" type="ORF">GLOTRDRAFT_102141</name>
</gene>
<dbReference type="InterPro" id="IPR057567">
    <property type="entry name" value="TPR_TTI1_C"/>
</dbReference>
<feature type="domain" description="TTI1 N-terminal TPR" evidence="2">
    <location>
        <begin position="180"/>
        <end position="382"/>
    </location>
</feature>
<dbReference type="InterPro" id="IPR052587">
    <property type="entry name" value="TELO2-interacting_protein_1"/>
</dbReference>
<name>S7S3D5_GLOTA</name>
<dbReference type="EMBL" id="KB469296">
    <property type="protein sequence ID" value="EPQ60349.1"/>
    <property type="molecule type" value="Genomic_DNA"/>
</dbReference>
<organism evidence="4 5">
    <name type="scientific">Gloeophyllum trabeum (strain ATCC 11539 / FP-39264 / Madison 617)</name>
    <name type="common">Brown rot fungus</name>
    <dbReference type="NCBI Taxonomy" id="670483"/>
    <lineage>
        <taxon>Eukaryota</taxon>
        <taxon>Fungi</taxon>
        <taxon>Dikarya</taxon>
        <taxon>Basidiomycota</taxon>
        <taxon>Agaricomycotina</taxon>
        <taxon>Agaricomycetes</taxon>
        <taxon>Gloeophyllales</taxon>
        <taxon>Gloeophyllaceae</taxon>
        <taxon>Gloeophyllum</taxon>
    </lineage>
</organism>
<dbReference type="Gene3D" id="1.25.10.10">
    <property type="entry name" value="Leucine-rich Repeat Variant"/>
    <property type="match status" value="1"/>
</dbReference>
<dbReference type="OrthoDB" id="49511at2759"/>
<feature type="region of interest" description="Disordered" evidence="1">
    <location>
        <begin position="874"/>
        <end position="917"/>
    </location>
</feature>
<dbReference type="STRING" id="670483.S7S3D5"/>
<feature type="compositionally biased region" description="Basic and acidic residues" evidence="1">
    <location>
        <begin position="889"/>
        <end position="901"/>
    </location>
</feature>
<feature type="domain" description="TTI1 C-terminal TPR" evidence="3">
    <location>
        <begin position="825"/>
        <end position="1108"/>
    </location>
</feature>
<dbReference type="SUPFAM" id="SSF48371">
    <property type="entry name" value="ARM repeat"/>
    <property type="match status" value="1"/>
</dbReference>